<comment type="subcellular location">
    <subcellularLocation>
        <location evidence="1 9">Nucleus</location>
    </subcellularLocation>
</comment>
<dbReference type="EC" id="3.1.3.16" evidence="9"/>
<dbReference type="Gene3D" id="3.40.50.2300">
    <property type="match status" value="2"/>
</dbReference>
<dbReference type="PANTHER" id="PTHR20383">
    <property type="entry name" value="RNA POLYMERASE II SUBUNIT A C-TERMINAL DOMAIN PHOSPHATASE"/>
    <property type="match status" value="1"/>
</dbReference>
<keyword evidence="3 9" id="KW-0507">mRNA processing</keyword>
<organism evidence="11 12">
    <name type="scientific">Cylindrotheca closterium</name>
    <dbReference type="NCBI Taxonomy" id="2856"/>
    <lineage>
        <taxon>Eukaryota</taxon>
        <taxon>Sar</taxon>
        <taxon>Stramenopiles</taxon>
        <taxon>Ochrophyta</taxon>
        <taxon>Bacillariophyta</taxon>
        <taxon>Bacillariophyceae</taxon>
        <taxon>Bacillariophycidae</taxon>
        <taxon>Bacillariales</taxon>
        <taxon>Bacillariaceae</taxon>
        <taxon>Cylindrotheca</taxon>
    </lineage>
</organism>
<keyword evidence="12" id="KW-1185">Reference proteome</keyword>
<dbReference type="AlphaFoldDB" id="A0AAD2FVX3"/>
<dbReference type="InterPro" id="IPR006811">
    <property type="entry name" value="RNA_pol_II_suA"/>
</dbReference>
<feature type="compositionally biased region" description="Pro residues" evidence="10">
    <location>
        <begin position="13"/>
        <end position="22"/>
    </location>
</feature>
<evidence type="ECO:0000313" key="12">
    <source>
        <dbReference type="Proteomes" id="UP001295423"/>
    </source>
</evidence>
<evidence type="ECO:0000256" key="3">
    <source>
        <dbReference type="ARBA" id="ARBA00022664"/>
    </source>
</evidence>
<dbReference type="GO" id="GO:0004722">
    <property type="term" value="F:protein serine/threonine phosphatase activity"/>
    <property type="evidence" value="ECO:0007669"/>
    <property type="project" value="UniProtKB-UniRule"/>
</dbReference>
<feature type="region of interest" description="Disordered" evidence="10">
    <location>
        <begin position="1"/>
        <end position="22"/>
    </location>
</feature>
<evidence type="ECO:0000256" key="4">
    <source>
        <dbReference type="ARBA" id="ARBA00022801"/>
    </source>
</evidence>
<evidence type="ECO:0000313" key="11">
    <source>
        <dbReference type="EMBL" id="CAJ1954330.1"/>
    </source>
</evidence>
<keyword evidence="6 9" id="KW-0539">Nucleus</keyword>
<comment type="similarity">
    <text evidence="2 9">Belongs to the SSU72 phosphatase family.</text>
</comment>
<reference evidence="11" key="1">
    <citation type="submission" date="2023-08" db="EMBL/GenBank/DDBJ databases">
        <authorList>
            <person name="Audoor S."/>
            <person name="Bilcke G."/>
        </authorList>
    </citation>
    <scope>NUCLEOTIDE SEQUENCE</scope>
</reference>
<comment type="catalytic activity">
    <reaction evidence="7 9">
        <text>O-phospho-L-seryl-[protein] + H2O = L-seryl-[protein] + phosphate</text>
        <dbReference type="Rhea" id="RHEA:20629"/>
        <dbReference type="Rhea" id="RHEA-COMP:9863"/>
        <dbReference type="Rhea" id="RHEA-COMP:11604"/>
        <dbReference type="ChEBI" id="CHEBI:15377"/>
        <dbReference type="ChEBI" id="CHEBI:29999"/>
        <dbReference type="ChEBI" id="CHEBI:43474"/>
        <dbReference type="ChEBI" id="CHEBI:83421"/>
        <dbReference type="EC" id="3.1.3.16"/>
    </reaction>
</comment>
<evidence type="ECO:0000256" key="8">
    <source>
        <dbReference type="ARBA" id="ARBA00048336"/>
    </source>
</evidence>
<evidence type="ECO:0000256" key="1">
    <source>
        <dbReference type="ARBA" id="ARBA00004123"/>
    </source>
</evidence>
<keyword evidence="5 9" id="KW-0904">Protein phosphatase</keyword>
<evidence type="ECO:0000256" key="10">
    <source>
        <dbReference type="SAM" id="MobiDB-lite"/>
    </source>
</evidence>
<dbReference type="Proteomes" id="UP001295423">
    <property type="component" value="Unassembled WGS sequence"/>
</dbReference>
<gene>
    <name evidence="11" type="ORF">CYCCA115_LOCUS14922</name>
</gene>
<dbReference type="GO" id="GO:0005634">
    <property type="term" value="C:nucleus"/>
    <property type="evidence" value="ECO:0007669"/>
    <property type="project" value="UniProtKB-SubCell"/>
</dbReference>
<evidence type="ECO:0000256" key="9">
    <source>
        <dbReference type="RuleBase" id="RU369031"/>
    </source>
</evidence>
<comment type="function">
    <text evidence="9">Protein phosphatase that catalyzes the dephosphorylation of the C-terminal domain of RNA polymerase II. Plays a role in RNA processing and termination.</text>
</comment>
<protein>
    <recommendedName>
        <fullName evidence="9">RNA polymerase II subunit A C-terminal domain phosphatase SSU72</fullName>
        <shortName evidence="9">CTD phosphatase SSU72</shortName>
        <ecNumber evidence="9">3.1.3.16</ecNumber>
    </recommendedName>
</protein>
<evidence type="ECO:0000256" key="2">
    <source>
        <dbReference type="ARBA" id="ARBA00008978"/>
    </source>
</evidence>
<dbReference type="GO" id="GO:0006397">
    <property type="term" value="P:mRNA processing"/>
    <property type="evidence" value="ECO:0007669"/>
    <property type="project" value="UniProtKB-KW"/>
</dbReference>
<comment type="catalytic activity">
    <reaction evidence="8 9">
        <text>O-phospho-L-threonyl-[protein] + H2O = L-threonyl-[protein] + phosphate</text>
        <dbReference type="Rhea" id="RHEA:47004"/>
        <dbReference type="Rhea" id="RHEA-COMP:11060"/>
        <dbReference type="Rhea" id="RHEA-COMP:11605"/>
        <dbReference type="ChEBI" id="CHEBI:15377"/>
        <dbReference type="ChEBI" id="CHEBI:30013"/>
        <dbReference type="ChEBI" id="CHEBI:43474"/>
        <dbReference type="ChEBI" id="CHEBI:61977"/>
        <dbReference type="EC" id="3.1.3.16"/>
    </reaction>
</comment>
<dbReference type="EMBL" id="CAKOGP040001869">
    <property type="protein sequence ID" value="CAJ1954330.1"/>
    <property type="molecule type" value="Genomic_DNA"/>
</dbReference>
<evidence type="ECO:0000256" key="6">
    <source>
        <dbReference type="ARBA" id="ARBA00023242"/>
    </source>
</evidence>
<proteinExistence type="inferred from homology"/>
<name>A0AAD2FVX3_9STRA</name>
<accession>A0AAD2FVX3</accession>
<comment type="caution">
    <text evidence="11">The sequence shown here is derived from an EMBL/GenBank/DDBJ whole genome shotgun (WGS) entry which is preliminary data.</text>
</comment>
<keyword evidence="4 9" id="KW-0378">Hydrolase</keyword>
<dbReference type="Pfam" id="PF04722">
    <property type="entry name" value="Ssu72"/>
    <property type="match status" value="1"/>
</dbReference>
<evidence type="ECO:0000256" key="5">
    <source>
        <dbReference type="ARBA" id="ARBA00022912"/>
    </source>
</evidence>
<evidence type="ECO:0000256" key="7">
    <source>
        <dbReference type="ARBA" id="ARBA00047761"/>
    </source>
</evidence>
<sequence>MPAGGYSQKLPRPSTPPGVPPPEARRVFSKLSYGVVCSSNINRSMEAHLVLGNAGLRVESYGTGTQVRLPGRTAMEPRIFKFGTPYEEMYNNLSATPEDEAFFVRNGVLQLCRRGAAVKKAPQRWQDMSSEFVSTHNVVIAFEERIYDAVVEDLQIREPTENFAPIHVICLDTKDNPHEALLQGRVALELCWKLEASSDTLDTDAAMIVDQFQNERMTHTPIKVLYQLCYL</sequence>